<protein>
    <submittedName>
        <fullName evidence="1">Uncharacterized protein</fullName>
    </submittedName>
</protein>
<accession>A0A182WN54</accession>
<name>A0A182WN54_9DIPT</name>
<evidence type="ECO:0000313" key="1">
    <source>
        <dbReference type="EnsemblMetazoa" id="AMIN014154-PA"/>
    </source>
</evidence>
<evidence type="ECO:0000313" key="2">
    <source>
        <dbReference type="Proteomes" id="UP000075920"/>
    </source>
</evidence>
<reference evidence="2" key="1">
    <citation type="submission" date="2013-03" db="EMBL/GenBank/DDBJ databases">
        <title>The Genome Sequence of Anopheles minimus MINIMUS1.</title>
        <authorList>
            <consortium name="The Broad Institute Genomics Platform"/>
            <person name="Neafsey D.E."/>
            <person name="Walton C."/>
            <person name="Walker B."/>
            <person name="Young S.K."/>
            <person name="Zeng Q."/>
            <person name="Gargeya S."/>
            <person name="Fitzgerald M."/>
            <person name="Haas B."/>
            <person name="Abouelleil A."/>
            <person name="Allen A.W."/>
            <person name="Alvarado L."/>
            <person name="Arachchi H.M."/>
            <person name="Berlin A.M."/>
            <person name="Chapman S.B."/>
            <person name="Gainer-Dewar J."/>
            <person name="Goldberg J."/>
            <person name="Griggs A."/>
            <person name="Gujja S."/>
            <person name="Hansen M."/>
            <person name="Howarth C."/>
            <person name="Imamovic A."/>
            <person name="Ireland A."/>
            <person name="Larimer J."/>
            <person name="McCowan C."/>
            <person name="Murphy C."/>
            <person name="Pearson M."/>
            <person name="Poon T.W."/>
            <person name="Priest M."/>
            <person name="Roberts A."/>
            <person name="Saif S."/>
            <person name="Shea T."/>
            <person name="Sisk P."/>
            <person name="Sykes S."/>
            <person name="Wortman J."/>
            <person name="Nusbaum C."/>
            <person name="Birren B."/>
        </authorList>
    </citation>
    <scope>NUCLEOTIDE SEQUENCE [LARGE SCALE GENOMIC DNA]</scope>
    <source>
        <strain evidence="2">MINIMUS1</strain>
    </source>
</reference>
<keyword evidence="2" id="KW-1185">Reference proteome</keyword>
<reference evidence="1" key="2">
    <citation type="submission" date="2020-05" db="UniProtKB">
        <authorList>
            <consortium name="EnsemblMetazoa"/>
        </authorList>
    </citation>
    <scope>IDENTIFICATION</scope>
    <source>
        <strain evidence="1">MINIMUS1</strain>
    </source>
</reference>
<dbReference type="VEuPathDB" id="VectorBase:AMIN014154"/>
<dbReference type="Proteomes" id="UP000075920">
    <property type="component" value="Unassembled WGS sequence"/>
</dbReference>
<organism evidence="1 2">
    <name type="scientific">Anopheles minimus</name>
    <dbReference type="NCBI Taxonomy" id="112268"/>
    <lineage>
        <taxon>Eukaryota</taxon>
        <taxon>Metazoa</taxon>
        <taxon>Ecdysozoa</taxon>
        <taxon>Arthropoda</taxon>
        <taxon>Hexapoda</taxon>
        <taxon>Insecta</taxon>
        <taxon>Pterygota</taxon>
        <taxon>Neoptera</taxon>
        <taxon>Endopterygota</taxon>
        <taxon>Diptera</taxon>
        <taxon>Nematocera</taxon>
        <taxon>Culicoidea</taxon>
        <taxon>Culicidae</taxon>
        <taxon>Anophelinae</taxon>
        <taxon>Anopheles</taxon>
    </lineage>
</organism>
<dbReference type="EnsemblMetazoa" id="AMIN014154-RA">
    <property type="protein sequence ID" value="AMIN014154-PA"/>
    <property type="gene ID" value="AMIN014154"/>
</dbReference>
<sequence length="75" mass="8178">MLTLISSKSKELTPLDSLPTGDSGFFMLLRKSMLTGEIGDSNPNPSKRSPTPDIGTAILRAICFGQFEIKNIFEC</sequence>
<proteinExistence type="predicted"/>
<dbReference type="AlphaFoldDB" id="A0A182WN54"/>